<gene>
    <name evidence="1" type="ORF">GALL_404610</name>
</gene>
<accession>A0A1J5Q2B6</accession>
<name>A0A1J5Q2B6_9ZZZZ</name>
<protein>
    <submittedName>
        <fullName evidence="1">Uncharacterized protein</fullName>
    </submittedName>
</protein>
<evidence type="ECO:0000313" key="1">
    <source>
        <dbReference type="EMBL" id="OIQ77846.1"/>
    </source>
</evidence>
<proteinExistence type="predicted"/>
<sequence length="360" mass="39734">MQRLQRGEGVALPVMCAARPVAPLAERAVVQVGRRRHRLRRVLERGEHADHQVAVVVVRGLEQLVRRLALQRRDLELQASADAGDDFELASRPLAGHRQQLGLVDDLGRAVLDPVGGAAHVTRQVAHLVGDDREAAAGFAGARRFQRRIEREQIGLLGDFADAADEHADRAHLFEQRSDRVHVVAHDAGDAAHRGVDVAHRRVDLGAGVHHRVQRRFQALVDLHRLAPRRDVAQAGVQQLRAAVAVAHRADQRREQEGAGLDARMQRRRPRLAQRAQAVAVQPQAAQRLADQPGRIGAAERGAEINGKARKGALRRRVQRDDGEVVVDVGDQVQRFQAVQRLLDRMADFGVHLGARQGQV</sequence>
<dbReference type="EMBL" id="MLJW01001523">
    <property type="protein sequence ID" value="OIQ77846.1"/>
    <property type="molecule type" value="Genomic_DNA"/>
</dbReference>
<organism evidence="1">
    <name type="scientific">mine drainage metagenome</name>
    <dbReference type="NCBI Taxonomy" id="410659"/>
    <lineage>
        <taxon>unclassified sequences</taxon>
        <taxon>metagenomes</taxon>
        <taxon>ecological metagenomes</taxon>
    </lineage>
</organism>
<dbReference type="AlphaFoldDB" id="A0A1J5Q2B6"/>
<comment type="caution">
    <text evidence="1">The sequence shown here is derived from an EMBL/GenBank/DDBJ whole genome shotgun (WGS) entry which is preliminary data.</text>
</comment>
<reference evidence="1" key="1">
    <citation type="submission" date="2016-10" db="EMBL/GenBank/DDBJ databases">
        <title>Sequence of Gallionella enrichment culture.</title>
        <authorList>
            <person name="Poehlein A."/>
            <person name="Muehling M."/>
            <person name="Daniel R."/>
        </authorList>
    </citation>
    <scope>NUCLEOTIDE SEQUENCE</scope>
</reference>